<dbReference type="Pfam" id="PF19569">
    <property type="entry name" value="START_2"/>
    <property type="match status" value="1"/>
</dbReference>
<dbReference type="Gene3D" id="3.30.530.20">
    <property type="match status" value="1"/>
</dbReference>
<dbReference type="OrthoDB" id="667567at2"/>
<reference evidence="2 3" key="1">
    <citation type="submission" date="2018-07" db="EMBL/GenBank/DDBJ databases">
        <title>Genome sequencing of Runella.</title>
        <authorList>
            <person name="Baek M.-G."/>
            <person name="Yi H."/>
        </authorList>
    </citation>
    <scope>NUCLEOTIDE SEQUENCE [LARGE SCALE GENOMIC DNA]</scope>
    <source>
        <strain evidence="2 3">HYN0085</strain>
    </source>
</reference>
<evidence type="ECO:0000259" key="1">
    <source>
        <dbReference type="Pfam" id="PF19569"/>
    </source>
</evidence>
<dbReference type="InterPro" id="IPR045736">
    <property type="entry name" value="START_2"/>
</dbReference>
<organism evidence="2 3">
    <name type="scientific">Runella rosea</name>
    <dbReference type="NCBI Taxonomy" id="2259595"/>
    <lineage>
        <taxon>Bacteria</taxon>
        <taxon>Pseudomonadati</taxon>
        <taxon>Bacteroidota</taxon>
        <taxon>Cytophagia</taxon>
        <taxon>Cytophagales</taxon>
        <taxon>Spirosomataceae</taxon>
        <taxon>Runella</taxon>
    </lineage>
</organism>
<dbReference type="InterPro" id="IPR023393">
    <property type="entry name" value="START-like_dom_sf"/>
</dbReference>
<dbReference type="RefSeq" id="WP_114065775.1">
    <property type="nucleotide sequence ID" value="NZ_CP030850.1"/>
</dbReference>
<proteinExistence type="predicted"/>
<keyword evidence="3" id="KW-1185">Reference proteome</keyword>
<gene>
    <name evidence="2" type="ORF">DR864_04195</name>
</gene>
<evidence type="ECO:0000313" key="2">
    <source>
        <dbReference type="EMBL" id="AXE16989.1"/>
    </source>
</evidence>
<dbReference type="SUPFAM" id="SSF55961">
    <property type="entry name" value="Bet v1-like"/>
    <property type="match status" value="1"/>
</dbReference>
<dbReference type="AlphaFoldDB" id="A0A344TEB8"/>
<accession>A0A344TEB8</accession>
<feature type="domain" description="START-like" evidence="1">
    <location>
        <begin position="2"/>
        <end position="129"/>
    </location>
</feature>
<dbReference type="KEGG" id="run:DR864_04195"/>
<name>A0A344TEB8_9BACT</name>
<evidence type="ECO:0000313" key="3">
    <source>
        <dbReference type="Proteomes" id="UP000251993"/>
    </source>
</evidence>
<dbReference type="EMBL" id="CP030850">
    <property type="protein sequence ID" value="AXE16989.1"/>
    <property type="molecule type" value="Genomic_DNA"/>
</dbReference>
<sequence length="130" mass="15153">MQKFKYSNEYELRASPKMLFPYISSASGLSEWFCDKVNTKPDHNFDFIWDKESHIAEQSSLRLNKSVKFEFLNTSENNRDNNYIEFKIDVSDLTGSTYLRITDYSANADVEELKDLWDGLIESLKEIVGS</sequence>
<dbReference type="Proteomes" id="UP000251993">
    <property type="component" value="Chromosome"/>
</dbReference>
<protein>
    <submittedName>
        <fullName evidence="2">ATPase</fullName>
    </submittedName>
</protein>